<dbReference type="PANTHER" id="PTHR35107:SF2">
    <property type="entry name" value="EXPRESSED PROTEIN"/>
    <property type="match status" value="1"/>
</dbReference>
<name>A0A6A2X9N6_HIBSY</name>
<sequence length="117" mass="12603">MGKWSQCAIAATILALGLLSVSAAARPCKTFFVTSYSISFENPNDPSSSSSSGFVTVVRDQPIESQTIRSNPSDVFSSLRERSRDILNVVVALLSAPVAALSRRPPFIWYGLLLVPV</sequence>
<proteinExistence type="predicted"/>
<comment type="caution">
    <text evidence="2">The sequence shown here is derived from an EMBL/GenBank/DDBJ whole genome shotgun (WGS) entry which is preliminary data.</text>
</comment>
<evidence type="ECO:0000313" key="3">
    <source>
        <dbReference type="Proteomes" id="UP000436088"/>
    </source>
</evidence>
<protein>
    <submittedName>
        <fullName evidence="2">NC domain-containing protein-related</fullName>
    </submittedName>
</protein>
<accession>A0A6A2X9N6</accession>
<reference evidence="2" key="1">
    <citation type="submission" date="2019-09" db="EMBL/GenBank/DDBJ databases">
        <title>Draft genome information of white flower Hibiscus syriacus.</title>
        <authorList>
            <person name="Kim Y.-M."/>
        </authorList>
    </citation>
    <scope>NUCLEOTIDE SEQUENCE [LARGE SCALE GENOMIC DNA]</scope>
    <source>
        <strain evidence="2">YM2019G1</strain>
    </source>
</reference>
<dbReference type="OrthoDB" id="769005at2759"/>
<evidence type="ECO:0000256" key="1">
    <source>
        <dbReference type="SAM" id="SignalP"/>
    </source>
</evidence>
<evidence type="ECO:0000313" key="2">
    <source>
        <dbReference type="EMBL" id="KAE8672113.1"/>
    </source>
</evidence>
<dbReference type="AlphaFoldDB" id="A0A6A2X9N6"/>
<dbReference type="Proteomes" id="UP000436088">
    <property type="component" value="Unassembled WGS sequence"/>
</dbReference>
<dbReference type="EMBL" id="VEPZ02001452">
    <property type="protein sequence ID" value="KAE8672113.1"/>
    <property type="molecule type" value="Genomic_DNA"/>
</dbReference>
<dbReference type="PANTHER" id="PTHR35107">
    <property type="entry name" value="EXPRESSED PROTEIN"/>
    <property type="match status" value="1"/>
</dbReference>
<feature type="chain" id="PRO_5025395552" evidence="1">
    <location>
        <begin position="26"/>
        <end position="117"/>
    </location>
</feature>
<keyword evidence="3" id="KW-1185">Reference proteome</keyword>
<gene>
    <name evidence="2" type="ORF">F3Y22_tig00111851pilonHSYRG00045</name>
</gene>
<feature type="signal peptide" evidence="1">
    <location>
        <begin position="1"/>
        <end position="25"/>
    </location>
</feature>
<organism evidence="2 3">
    <name type="scientific">Hibiscus syriacus</name>
    <name type="common">Rose of Sharon</name>
    <dbReference type="NCBI Taxonomy" id="106335"/>
    <lineage>
        <taxon>Eukaryota</taxon>
        <taxon>Viridiplantae</taxon>
        <taxon>Streptophyta</taxon>
        <taxon>Embryophyta</taxon>
        <taxon>Tracheophyta</taxon>
        <taxon>Spermatophyta</taxon>
        <taxon>Magnoliopsida</taxon>
        <taxon>eudicotyledons</taxon>
        <taxon>Gunneridae</taxon>
        <taxon>Pentapetalae</taxon>
        <taxon>rosids</taxon>
        <taxon>malvids</taxon>
        <taxon>Malvales</taxon>
        <taxon>Malvaceae</taxon>
        <taxon>Malvoideae</taxon>
        <taxon>Hibiscus</taxon>
    </lineage>
</organism>
<keyword evidence="1" id="KW-0732">Signal</keyword>